<feature type="chain" id="PRO_5035477760" description="Arabinan endo-1,5-alpha-L-arabinosidase" evidence="11">
    <location>
        <begin position="20"/>
        <end position="352"/>
    </location>
</feature>
<evidence type="ECO:0000256" key="5">
    <source>
        <dbReference type="ARBA" id="ARBA00022801"/>
    </source>
</evidence>
<evidence type="ECO:0000313" key="12">
    <source>
        <dbReference type="EMBL" id="KAG7570950.1"/>
    </source>
</evidence>
<feature type="site" description="Important for substrate recognition" evidence="8">
    <location>
        <position position="313"/>
    </location>
</feature>
<feature type="compositionally biased region" description="Low complexity" evidence="10">
    <location>
        <begin position="22"/>
        <end position="32"/>
    </location>
</feature>
<dbReference type="PIRSF" id="PIRSF026534">
    <property type="entry name" value="Endo_alpha-L-arabinosidase"/>
    <property type="match status" value="1"/>
</dbReference>
<gene>
    <name evidence="12" type="ORF">FFLO_01148</name>
</gene>
<dbReference type="EC" id="3.2.1.99" evidence="4 7"/>
<dbReference type="SUPFAM" id="SSF75005">
    <property type="entry name" value="Arabinanase/levansucrase/invertase"/>
    <property type="match status" value="1"/>
</dbReference>
<evidence type="ECO:0000256" key="2">
    <source>
        <dbReference type="ARBA" id="ARBA00004834"/>
    </source>
</evidence>
<dbReference type="EMBL" id="JABELV010000015">
    <property type="protein sequence ID" value="KAG7570950.1"/>
    <property type="molecule type" value="Genomic_DNA"/>
</dbReference>
<comment type="caution">
    <text evidence="12">The sequence shown here is derived from an EMBL/GenBank/DDBJ whole genome shotgun (WGS) entry which is preliminary data.</text>
</comment>
<evidence type="ECO:0000256" key="10">
    <source>
        <dbReference type="SAM" id="MobiDB-lite"/>
    </source>
</evidence>
<feature type="signal peptide" evidence="11">
    <location>
        <begin position="1"/>
        <end position="19"/>
    </location>
</feature>
<dbReference type="PANTHER" id="PTHR43301:SF3">
    <property type="entry name" value="ARABINAN ENDO-1,5-ALPHA-L-ARABINOSIDASE A-RELATED"/>
    <property type="match status" value="1"/>
</dbReference>
<feature type="active site" description="Proton donor" evidence="9">
    <location>
        <position position="243"/>
    </location>
</feature>
<dbReference type="PANTHER" id="PTHR43301">
    <property type="entry name" value="ARABINAN ENDO-1,5-ALPHA-L-ARABINOSIDASE"/>
    <property type="match status" value="1"/>
</dbReference>
<feature type="region of interest" description="Disordered" evidence="10">
    <location>
        <begin position="22"/>
        <end position="43"/>
    </location>
</feature>
<dbReference type="Proteomes" id="UP000812966">
    <property type="component" value="Unassembled WGS sequence"/>
</dbReference>
<dbReference type="OrthoDB" id="195678at2759"/>
<dbReference type="InterPro" id="IPR050727">
    <property type="entry name" value="GH43_arabinanases"/>
</dbReference>
<dbReference type="GO" id="GO:0046558">
    <property type="term" value="F:arabinan endo-1,5-alpha-L-arabinosidase activity"/>
    <property type="evidence" value="ECO:0007669"/>
    <property type="project" value="UniProtKB-EC"/>
</dbReference>
<evidence type="ECO:0000256" key="6">
    <source>
        <dbReference type="ARBA" id="ARBA00023295"/>
    </source>
</evidence>
<evidence type="ECO:0000256" key="11">
    <source>
        <dbReference type="SAM" id="SignalP"/>
    </source>
</evidence>
<dbReference type="Gene3D" id="2.115.10.20">
    <property type="entry name" value="Glycosyl hydrolase domain, family 43"/>
    <property type="match status" value="1"/>
</dbReference>
<evidence type="ECO:0000256" key="7">
    <source>
        <dbReference type="PIRNR" id="PIRNR026534"/>
    </source>
</evidence>
<keyword evidence="5 7" id="KW-0378">Hydrolase</keyword>
<accession>A0A8K0JRU0</accession>
<dbReference type="InterPro" id="IPR023296">
    <property type="entry name" value="Glyco_hydro_beta-prop_sf"/>
</dbReference>
<comment type="similarity">
    <text evidence="3 7">Belongs to the glycosyl hydrolase 43 family.</text>
</comment>
<evidence type="ECO:0000256" key="9">
    <source>
        <dbReference type="PIRSR" id="PIRSR606710-1"/>
    </source>
</evidence>
<organism evidence="12 13">
    <name type="scientific">Filobasidium floriforme</name>
    <dbReference type="NCBI Taxonomy" id="5210"/>
    <lineage>
        <taxon>Eukaryota</taxon>
        <taxon>Fungi</taxon>
        <taxon>Dikarya</taxon>
        <taxon>Basidiomycota</taxon>
        <taxon>Agaricomycotina</taxon>
        <taxon>Tremellomycetes</taxon>
        <taxon>Filobasidiales</taxon>
        <taxon>Filobasidiaceae</taxon>
        <taxon>Filobasidium</taxon>
    </lineage>
</organism>
<feature type="active site" description="Proton acceptor" evidence="9">
    <location>
        <position position="60"/>
    </location>
</feature>
<evidence type="ECO:0000256" key="3">
    <source>
        <dbReference type="ARBA" id="ARBA00009865"/>
    </source>
</evidence>
<dbReference type="GO" id="GO:0031222">
    <property type="term" value="P:arabinan catabolic process"/>
    <property type="evidence" value="ECO:0007669"/>
    <property type="project" value="UniProtKB-UniPathway"/>
</dbReference>
<evidence type="ECO:0000313" key="13">
    <source>
        <dbReference type="Proteomes" id="UP000812966"/>
    </source>
</evidence>
<keyword evidence="11" id="KW-0732">Signal</keyword>
<dbReference type="CDD" id="cd08998">
    <property type="entry name" value="GH43_Arb43a-like"/>
    <property type="match status" value="1"/>
</dbReference>
<dbReference type="UniPathway" id="UPA00667"/>
<dbReference type="AlphaFoldDB" id="A0A8K0JRU0"/>
<dbReference type="Pfam" id="PF04616">
    <property type="entry name" value="Glyco_hydro_43"/>
    <property type="match status" value="1"/>
</dbReference>
<evidence type="ECO:0000256" key="4">
    <source>
        <dbReference type="ARBA" id="ARBA00012586"/>
    </source>
</evidence>
<evidence type="ECO:0000256" key="8">
    <source>
        <dbReference type="PIRSR" id="PIRSR026534-3"/>
    </source>
</evidence>
<reference evidence="12" key="1">
    <citation type="submission" date="2020-04" db="EMBL/GenBank/DDBJ databases">
        <title>Analysis of mating type loci in Filobasidium floriforme.</title>
        <authorList>
            <person name="Nowrousian M."/>
        </authorList>
    </citation>
    <scope>NUCLEOTIDE SEQUENCE</scope>
    <source>
        <strain evidence="12">CBS 6242</strain>
    </source>
</reference>
<keyword evidence="13" id="KW-1185">Reference proteome</keyword>
<dbReference type="InterPro" id="IPR006710">
    <property type="entry name" value="Glyco_hydro_43"/>
</dbReference>
<sequence length="352" mass="37935">MFLSSLLTTALALSTAVVAAPSSNGNKANNNGHGNGLDKNKKNANNGTCPLTAVDPLIHDPSVAKVNGTYYLYSTGEGIPIRKSTDRINWKFAGFVFPDGAPSVTDAYTNTTNGSLWAPDVSYHKESNQFVLYYSASSFGSPISGIFLATSPTGEPGSFTQQGLVIESSPAKDPYNAIDANLVYNGTSWHLSWGSWWKGLYMTEVDPKTFMPISKNTSEYVLLSSRPSTLPIGANWGGENGSEGPYVIKYGCYFYLFSAWDRCCAGLDSTYKIVVSRSLNVNGPYVDKQGTLATAGGGSIVLSSHGDIVGPGHMAVHEEEDGVYMYYHHYTAENFELGINKLDFSTGWPVVV</sequence>
<name>A0A8K0JRU0_9TREE</name>
<dbReference type="InterPro" id="IPR016840">
    <property type="entry name" value="Glyco_hydro_43_endo_a_Ara-ase"/>
</dbReference>
<proteinExistence type="inferred from homology"/>
<evidence type="ECO:0000256" key="1">
    <source>
        <dbReference type="ARBA" id="ARBA00000375"/>
    </source>
</evidence>
<comment type="pathway">
    <text evidence="2 7">Glycan metabolism; L-arabinan degradation.</text>
</comment>
<feature type="site" description="Important for catalytic activity, responsible for pKa modulation of the active site Glu and correct orientation of both the proton donor and substrate" evidence="8">
    <location>
        <position position="179"/>
    </location>
</feature>
<protein>
    <recommendedName>
        <fullName evidence="4 7">Arabinan endo-1,5-alpha-L-arabinosidase</fullName>
        <ecNumber evidence="4 7">3.2.1.99</ecNumber>
    </recommendedName>
</protein>
<comment type="catalytic activity">
    <reaction evidence="1 7">
        <text>Endohydrolysis of (1-&gt;5)-alpha-arabinofuranosidic linkages in (1-&gt;5)-arabinans.</text>
        <dbReference type="EC" id="3.2.1.99"/>
    </reaction>
</comment>
<keyword evidence="6 7" id="KW-0326">Glycosidase</keyword>